<protein>
    <submittedName>
        <fullName evidence="2">Uncharacterized protein</fullName>
    </submittedName>
</protein>
<feature type="compositionally biased region" description="Polar residues" evidence="1">
    <location>
        <begin position="67"/>
        <end position="82"/>
    </location>
</feature>
<reference evidence="3" key="1">
    <citation type="journal article" date="2011" name="Nat. Biotechnol.">
        <title>The genomic sequence of the Chinese hamster ovary (CHO)-K1 cell line.</title>
        <authorList>
            <person name="Xu X."/>
            <person name="Nagarajan H."/>
            <person name="Lewis N.E."/>
            <person name="Pan S."/>
            <person name="Cai Z."/>
            <person name="Liu X."/>
            <person name="Chen W."/>
            <person name="Xie M."/>
            <person name="Wang W."/>
            <person name="Hammond S."/>
            <person name="Andersen M.R."/>
            <person name="Neff N."/>
            <person name="Passarelli B."/>
            <person name="Koh W."/>
            <person name="Fan H.C."/>
            <person name="Wang J."/>
            <person name="Gui Y."/>
            <person name="Lee K.H."/>
            <person name="Betenbaugh M.J."/>
            <person name="Quake S.R."/>
            <person name="Famili I."/>
            <person name="Palsson B.O."/>
            <person name="Wang J."/>
        </authorList>
    </citation>
    <scope>NUCLEOTIDE SEQUENCE [LARGE SCALE GENOMIC DNA]</scope>
    <source>
        <strain evidence="3">CHO K1 cell line</strain>
    </source>
</reference>
<evidence type="ECO:0000313" key="3">
    <source>
        <dbReference type="Proteomes" id="UP000001075"/>
    </source>
</evidence>
<sequence>MRFFPVVDSICPSAFMTALLLIKSQRKSHLEFQGLNTNPFPVARVLEGLAMTIGPWQVNKPQLVTAHMQNRPATSSHKQLSSTDRRLNP</sequence>
<accession>G3INX3</accession>
<proteinExistence type="predicted"/>
<gene>
    <name evidence="2" type="ORF">I79_025669</name>
</gene>
<dbReference type="Proteomes" id="UP000001075">
    <property type="component" value="Unassembled WGS sequence"/>
</dbReference>
<name>G3INX3_CRIGR</name>
<evidence type="ECO:0000313" key="2">
    <source>
        <dbReference type="EMBL" id="EGW15367.1"/>
    </source>
</evidence>
<evidence type="ECO:0000256" key="1">
    <source>
        <dbReference type="SAM" id="MobiDB-lite"/>
    </source>
</evidence>
<dbReference type="AlphaFoldDB" id="G3INX3"/>
<dbReference type="InParanoid" id="G3INX3"/>
<feature type="region of interest" description="Disordered" evidence="1">
    <location>
        <begin position="67"/>
        <end position="89"/>
    </location>
</feature>
<dbReference type="EMBL" id="JH007785">
    <property type="protein sequence ID" value="EGW15367.1"/>
    <property type="molecule type" value="Genomic_DNA"/>
</dbReference>
<organism evidence="2 3">
    <name type="scientific">Cricetulus griseus</name>
    <name type="common">Chinese hamster</name>
    <name type="synonym">Cricetulus barabensis griseus</name>
    <dbReference type="NCBI Taxonomy" id="10029"/>
    <lineage>
        <taxon>Eukaryota</taxon>
        <taxon>Metazoa</taxon>
        <taxon>Chordata</taxon>
        <taxon>Craniata</taxon>
        <taxon>Vertebrata</taxon>
        <taxon>Euteleostomi</taxon>
        <taxon>Mammalia</taxon>
        <taxon>Eutheria</taxon>
        <taxon>Euarchontoglires</taxon>
        <taxon>Glires</taxon>
        <taxon>Rodentia</taxon>
        <taxon>Myomorpha</taxon>
        <taxon>Muroidea</taxon>
        <taxon>Cricetidae</taxon>
        <taxon>Cricetinae</taxon>
        <taxon>Cricetulus</taxon>
    </lineage>
</organism>